<dbReference type="InterPro" id="IPR011889">
    <property type="entry name" value="Liste_lipo_26"/>
</dbReference>
<dbReference type="AlphaFoldDB" id="A0A174VX43"/>
<dbReference type="SUPFAM" id="SSF52058">
    <property type="entry name" value="L domain-like"/>
    <property type="match status" value="1"/>
</dbReference>
<proteinExistence type="predicted"/>
<sequence>MVTVTKNWDDSSSNDERTIPDISISTEKPRKSTLGYGITYYGNGLTFADGSSVNDIVVNSSGKIVSGQYKELSGSLGWYSDKACTQKVEIGTDGLPVSGVVSDLDLYAKPKTFVLKTGSEFNDLIPKGDSTNSSSAVTDVIFTDKEKPVDAELVDVDADGDGGVVGWLDGTAFYVSSQTPGQKVLANKDCSYMFFANKNESKSLDNINHIDFMNLDTSLTENMSFMFKYLGDDKKLELDCSGFDTGNVTSMESMFDTTYAVKIDVSGFNTSKVTTMESMFNDSQSIRSLDLSSFDTSNVTNMFWMLRSLNLKTIDVSNFNTSKVQNMGGMFNSCHEVTKLDLTNFDTSSCTDMGGMFINCEELTELICPFDTSKVTDMYGMFSMLPKLTSLDLSTFNTSKVKDMGDMFEDSYNLTRLKLGAKFVFVGSNYHLPRGTWYASDGTAYTSNGYSCTIPNNKADTYIRK</sequence>
<dbReference type="EMBL" id="CZBP01000037">
    <property type="protein sequence ID" value="CUQ36758.1"/>
    <property type="molecule type" value="Genomic_DNA"/>
</dbReference>
<dbReference type="Proteomes" id="UP000095762">
    <property type="component" value="Unassembled WGS sequence"/>
</dbReference>
<protein>
    <submittedName>
        <fullName evidence="1">Bacterial surface protein 26-residue repeat</fullName>
    </submittedName>
</protein>
<organism evidence="1 2">
    <name type="scientific">Blautia obeum</name>
    <dbReference type="NCBI Taxonomy" id="40520"/>
    <lineage>
        <taxon>Bacteria</taxon>
        <taxon>Bacillati</taxon>
        <taxon>Bacillota</taxon>
        <taxon>Clostridia</taxon>
        <taxon>Lachnospirales</taxon>
        <taxon>Lachnospiraceae</taxon>
        <taxon>Blautia</taxon>
    </lineage>
</organism>
<dbReference type="NCBIfam" id="TIGR02167">
    <property type="entry name" value="Liste_lipo_26"/>
    <property type="match status" value="7"/>
</dbReference>
<evidence type="ECO:0000313" key="2">
    <source>
        <dbReference type="Proteomes" id="UP000095762"/>
    </source>
</evidence>
<reference evidence="1 2" key="1">
    <citation type="submission" date="2015-09" db="EMBL/GenBank/DDBJ databases">
        <authorList>
            <consortium name="Pathogen Informatics"/>
        </authorList>
    </citation>
    <scope>NUCLEOTIDE SEQUENCE [LARGE SCALE GENOMIC DNA]</scope>
    <source>
        <strain evidence="1 2">2789STDY5834957</strain>
    </source>
</reference>
<dbReference type="Pfam" id="PF03382">
    <property type="entry name" value="DUF285"/>
    <property type="match status" value="2"/>
</dbReference>
<evidence type="ECO:0000313" key="1">
    <source>
        <dbReference type="EMBL" id="CUQ36758.1"/>
    </source>
</evidence>
<dbReference type="RefSeq" id="WP_055060500.1">
    <property type="nucleotide sequence ID" value="NZ_CZBP01000037.1"/>
</dbReference>
<gene>
    <name evidence="1" type="ORF">ERS852569_03420</name>
</gene>
<name>A0A174VX43_9FIRM</name>
<dbReference type="InterPro" id="IPR032675">
    <property type="entry name" value="LRR_dom_sf"/>
</dbReference>
<accession>A0A174VX43</accession>
<dbReference type="Gene3D" id="3.80.10.10">
    <property type="entry name" value="Ribonuclease Inhibitor"/>
    <property type="match status" value="1"/>
</dbReference>
<dbReference type="InterPro" id="IPR005046">
    <property type="entry name" value="DUF285"/>
</dbReference>